<keyword evidence="1" id="KW-1133">Transmembrane helix</keyword>
<feature type="transmembrane region" description="Helical" evidence="1">
    <location>
        <begin position="150"/>
        <end position="168"/>
    </location>
</feature>
<gene>
    <name evidence="3" type="ORF">GCM10023342_19750</name>
</gene>
<evidence type="ECO:0000313" key="3">
    <source>
        <dbReference type="EMBL" id="GAA5175744.1"/>
    </source>
</evidence>
<evidence type="ECO:0000256" key="1">
    <source>
        <dbReference type="SAM" id="Phobius"/>
    </source>
</evidence>
<dbReference type="Pfam" id="PF07331">
    <property type="entry name" value="TctB"/>
    <property type="match status" value="1"/>
</dbReference>
<name>A0ABP9RDL3_9GAMM</name>
<keyword evidence="4" id="KW-1185">Reference proteome</keyword>
<feature type="domain" description="DUF1468" evidence="2">
    <location>
        <begin position="35"/>
        <end position="177"/>
    </location>
</feature>
<protein>
    <recommendedName>
        <fullName evidence="2">DUF1468 domain-containing protein</fullName>
    </recommendedName>
</protein>
<proteinExistence type="predicted"/>
<dbReference type="RefSeq" id="WP_031382632.1">
    <property type="nucleotide sequence ID" value="NZ_BAABKI010000020.1"/>
</dbReference>
<accession>A0ABP9RDL3</accession>
<keyword evidence="1" id="KW-0472">Membrane</keyword>
<feature type="transmembrane region" description="Helical" evidence="1">
    <location>
        <begin position="27"/>
        <end position="46"/>
    </location>
</feature>
<keyword evidence="1" id="KW-0812">Transmembrane</keyword>
<dbReference type="Proteomes" id="UP001500074">
    <property type="component" value="Unassembled WGS sequence"/>
</dbReference>
<dbReference type="EMBL" id="BAABKI010000020">
    <property type="protein sequence ID" value="GAA5175744.1"/>
    <property type="molecule type" value="Genomic_DNA"/>
</dbReference>
<organism evidence="3 4">
    <name type="scientific">Modicisalibacter zincidurans</name>
    <dbReference type="NCBI Taxonomy" id="1178777"/>
    <lineage>
        <taxon>Bacteria</taxon>
        <taxon>Pseudomonadati</taxon>
        <taxon>Pseudomonadota</taxon>
        <taxon>Gammaproteobacteria</taxon>
        <taxon>Oceanospirillales</taxon>
        <taxon>Halomonadaceae</taxon>
        <taxon>Modicisalibacter</taxon>
    </lineage>
</organism>
<evidence type="ECO:0000259" key="2">
    <source>
        <dbReference type="Pfam" id="PF07331"/>
    </source>
</evidence>
<evidence type="ECO:0000313" key="4">
    <source>
        <dbReference type="Proteomes" id="UP001500074"/>
    </source>
</evidence>
<comment type="caution">
    <text evidence="3">The sequence shown here is derived from an EMBL/GenBank/DDBJ whole genome shotgun (WGS) entry which is preliminary data.</text>
</comment>
<feature type="transmembrane region" description="Helical" evidence="1">
    <location>
        <begin position="107"/>
        <end position="138"/>
    </location>
</feature>
<feature type="transmembrane region" description="Helical" evidence="1">
    <location>
        <begin position="67"/>
        <end position="87"/>
    </location>
</feature>
<dbReference type="InterPro" id="IPR009936">
    <property type="entry name" value="DUF1468"/>
</dbReference>
<sequence length="182" mass="19793">MSSSAPSRQTRSSDRVVVDTDTRRASALAHLLLNGTLLVLFGALFVQAGALPSSAWEPLGAGSFPRLVLAVLMLINLGIMAQEWLHYRGAPSAAAGLVKRWLWRQRLAFGVLALFVLYILGVPMLGFRLASLAFLILVQFALGARRPRSLAIAAVIAVTFSFGLDWLFRDVFIISLPRGPFS</sequence>
<reference evidence="4" key="1">
    <citation type="journal article" date="2019" name="Int. J. Syst. Evol. Microbiol.">
        <title>The Global Catalogue of Microorganisms (GCM) 10K type strain sequencing project: providing services to taxonomists for standard genome sequencing and annotation.</title>
        <authorList>
            <consortium name="The Broad Institute Genomics Platform"/>
            <consortium name="The Broad Institute Genome Sequencing Center for Infectious Disease"/>
            <person name="Wu L."/>
            <person name="Ma J."/>
        </authorList>
    </citation>
    <scope>NUCLEOTIDE SEQUENCE [LARGE SCALE GENOMIC DNA]</scope>
    <source>
        <strain evidence="4">JCM 18472</strain>
    </source>
</reference>